<comment type="subcellular location">
    <subcellularLocation>
        <location evidence="1">Cell envelope</location>
    </subcellularLocation>
</comment>
<keyword evidence="7" id="KW-1185">Reference proteome</keyword>
<evidence type="ECO:0000256" key="4">
    <source>
        <dbReference type="SAM" id="SignalP"/>
    </source>
</evidence>
<evidence type="ECO:0000259" key="5">
    <source>
        <dbReference type="Pfam" id="PF13407"/>
    </source>
</evidence>
<gene>
    <name evidence="6" type="ORF">BQ8794_320077</name>
</gene>
<evidence type="ECO:0000313" key="7">
    <source>
        <dbReference type="Proteomes" id="UP000188388"/>
    </source>
</evidence>
<dbReference type="Gene3D" id="3.40.50.2300">
    <property type="match status" value="2"/>
</dbReference>
<dbReference type="PANTHER" id="PTHR46847">
    <property type="entry name" value="D-ALLOSE-BINDING PERIPLASMIC PROTEIN-RELATED"/>
    <property type="match status" value="1"/>
</dbReference>
<dbReference type="EMBL" id="FTPD01000026">
    <property type="protein sequence ID" value="SIT57255.1"/>
    <property type="molecule type" value="Genomic_DNA"/>
</dbReference>
<evidence type="ECO:0000313" key="6">
    <source>
        <dbReference type="EMBL" id="SIT57255.1"/>
    </source>
</evidence>
<organism evidence="6 7">
    <name type="scientific">Mesorhizobium prunaredense</name>
    <dbReference type="NCBI Taxonomy" id="1631249"/>
    <lineage>
        <taxon>Bacteria</taxon>
        <taxon>Pseudomonadati</taxon>
        <taxon>Pseudomonadota</taxon>
        <taxon>Alphaproteobacteria</taxon>
        <taxon>Hyphomicrobiales</taxon>
        <taxon>Phyllobacteriaceae</taxon>
        <taxon>Mesorhizobium</taxon>
    </lineage>
</organism>
<dbReference type="Proteomes" id="UP000188388">
    <property type="component" value="Unassembled WGS sequence"/>
</dbReference>
<dbReference type="InterPro" id="IPR025997">
    <property type="entry name" value="SBP_2_dom"/>
</dbReference>
<reference evidence="7" key="1">
    <citation type="submission" date="2017-01" db="EMBL/GenBank/DDBJ databases">
        <authorList>
            <person name="Brunel B."/>
        </authorList>
    </citation>
    <scope>NUCLEOTIDE SEQUENCE [LARGE SCALE GENOMIC DNA]</scope>
</reference>
<dbReference type="STRING" id="1631249.BQ8794_320077"/>
<dbReference type="Pfam" id="PF13407">
    <property type="entry name" value="Peripla_BP_4"/>
    <property type="match status" value="1"/>
</dbReference>
<feature type="signal peptide" evidence="4">
    <location>
        <begin position="1"/>
        <end position="21"/>
    </location>
</feature>
<feature type="chain" id="PRO_5012955361" evidence="4">
    <location>
        <begin position="22"/>
        <end position="314"/>
    </location>
</feature>
<dbReference type="RefSeq" id="WP_077380568.1">
    <property type="nucleotide sequence ID" value="NZ_FTPD01000026.1"/>
</dbReference>
<evidence type="ECO:0000256" key="1">
    <source>
        <dbReference type="ARBA" id="ARBA00004196"/>
    </source>
</evidence>
<dbReference type="GO" id="GO:0030313">
    <property type="term" value="C:cell envelope"/>
    <property type="evidence" value="ECO:0007669"/>
    <property type="project" value="UniProtKB-SubCell"/>
</dbReference>
<dbReference type="AlphaFoldDB" id="A0A1R3VBU9"/>
<evidence type="ECO:0000256" key="2">
    <source>
        <dbReference type="ARBA" id="ARBA00007639"/>
    </source>
</evidence>
<dbReference type="GO" id="GO:0030246">
    <property type="term" value="F:carbohydrate binding"/>
    <property type="evidence" value="ECO:0007669"/>
    <property type="project" value="UniProtKB-ARBA"/>
</dbReference>
<accession>A0A1R3VBU9</accession>
<feature type="domain" description="Periplasmic binding protein" evidence="5">
    <location>
        <begin position="28"/>
        <end position="280"/>
    </location>
</feature>
<proteinExistence type="inferred from homology"/>
<evidence type="ECO:0000256" key="3">
    <source>
        <dbReference type="ARBA" id="ARBA00022729"/>
    </source>
</evidence>
<comment type="similarity">
    <text evidence="2">Belongs to the bacterial solute-binding protein 2 family.</text>
</comment>
<sequence length="314" mass="34191">MTLKRTLIAATMLGLAGTATAQEEKIRIGVSIPAATHGWAGGLNYHARQAIDRLQTQYPNLEIVLQTAANATEQVNDIEDLNSGTMTALVILPFESAPLTAPVKEIASQGVYVTVVDRGLSEPGIETFHIAGDNPALGREAALYINSKLPDGGEVVAMRGIPTEIDNQRVEGFKKALNSSIKILDEKHSNWNRDEGFAVMQDYLQRFPKIDAVWTQDDDTTLGVIDAARQAGREGEFFIVGGGGMKQIVQMVKEGSRQDVPVTVSYPPSMIATAIELTAEHFVSKIPLDGRYILNTSLITKENADLFYFPDSPY</sequence>
<dbReference type="InterPro" id="IPR028082">
    <property type="entry name" value="Peripla_BP_I"/>
</dbReference>
<protein>
    <submittedName>
        <fullName evidence="6">Ribose ABC transporter, periplasmic ribose-binding protein RbsB</fullName>
    </submittedName>
</protein>
<name>A0A1R3VBU9_9HYPH</name>
<keyword evidence="3 4" id="KW-0732">Signal</keyword>
<dbReference type="PANTHER" id="PTHR46847:SF1">
    <property type="entry name" value="D-ALLOSE-BINDING PERIPLASMIC PROTEIN-RELATED"/>
    <property type="match status" value="1"/>
</dbReference>
<dbReference type="SUPFAM" id="SSF53822">
    <property type="entry name" value="Periplasmic binding protein-like I"/>
    <property type="match status" value="1"/>
</dbReference>